<dbReference type="AlphaFoldDB" id="A0A7D5ZJ92"/>
<protein>
    <submittedName>
        <fullName evidence="1">Uncharacterized protein</fullName>
    </submittedName>
</protein>
<organism evidence="1 2">
    <name type="scientific">Chitinibacter fontanus</name>
    <dbReference type="NCBI Taxonomy" id="1737446"/>
    <lineage>
        <taxon>Bacteria</taxon>
        <taxon>Pseudomonadati</taxon>
        <taxon>Pseudomonadota</taxon>
        <taxon>Betaproteobacteria</taxon>
        <taxon>Neisseriales</taxon>
        <taxon>Chitinibacteraceae</taxon>
        <taxon>Chitinibacter</taxon>
    </lineage>
</organism>
<dbReference type="Proteomes" id="UP000510822">
    <property type="component" value="Chromosome"/>
</dbReference>
<proteinExistence type="predicted"/>
<keyword evidence="2" id="KW-1185">Reference proteome</keyword>
<sequence length="104" mass="11518">MAHFQITPDYNAASLGLDTLQTAVYQHLCSQRQTTSAELISLYAVQNPQATIAAINARLLALKSGWQILISTPRAPQQGPTQSMRTPVAYYRLSRKTLLNIAQF</sequence>
<evidence type="ECO:0000313" key="2">
    <source>
        <dbReference type="Proteomes" id="UP000510822"/>
    </source>
</evidence>
<gene>
    <name evidence="1" type="ORF">HZU75_07630</name>
</gene>
<dbReference type="KEGG" id="cfon:HZU75_07630"/>
<reference evidence="1 2" key="1">
    <citation type="journal article" date="2016" name="Int. J. Syst. Evol. Microbiol.">
        <title>Chitinibacter fontanus sp. nov., isolated from a spring.</title>
        <authorList>
            <person name="Sheu S.Y."/>
            <person name="Li Y.S."/>
            <person name="Young C.C."/>
            <person name="Chen W.M."/>
        </authorList>
    </citation>
    <scope>NUCLEOTIDE SEQUENCE [LARGE SCALE GENOMIC DNA]</scope>
    <source>
        <strain evidence="1 2">STM-7</strain>
    </source>
</reference>
<evidence type="ECO:0000313" key="1">
    <source>
        <dbReference type="EMBL" id="QLI81410.1"/>
    </source>
</evidence>
<dbReference type="EMBL" id="CP058952">
    <property type="protein sequence ID" value="QLI81410.1"/>
    <property type="molecule type" value="Genomic_DNA"/>
</dbReference>
<name>A0A7D5ZJ92_9NEIS</name>
<dbReference type="RefSeq" id="WP_180308536.1">
    <property type="nucleotide sequence ID" value="NZ_CP058952.1"/>
</dbReference>
<accession>A0A7D5ZJ92</accession>